<feature type="domain" description="SO2946-like C-terminal" evidence="1">
    <location>
        <begin position="118"/>
        <end position="197"/>
    </location>
</feature>
<protein>
    <recommendedName>
        <fullName evidence="1">SO2946-like C-terminal domain-containing protein</fullName>
    </recommendedName>
</protein>
<reference evidence="2" key="1">
    <citation type="journal article" date="2015" name="Nature">
        <title>Complex archaea that bridge the gap between prokaryotes and eukaryotes.</title>
        <authorList>
            <person name="Spang A."/>
            <person name="Saw J.H."/>
            <person name="Jorgensen S.L."/>
            <person name="Zaremba-Niedzwiedzka K."/>
            <person name="Martijn J."/>
            <person name="Lind A.E."/>
            <person name="van Eijk R."/>
            <person name="Schleper C."/>
            <person name="Guy L."/>
            <person name="Ettema T.J."/>
        </authorList>
    </citation>
    <scope>NUCLEOTIDE SEQUENCE</scope>
</reference>
<evidence type="ECO:0000259" key="1">
    <source>
        <dbReference type="Pfam" id="PF22237"/>
    </source>
</evidence>
<sequence length="235" mass="25425">MSQIVTSVLGDPDRIQLIWRAGEHGLVGVDATAILLEDKDFEISGTNVVDGNCAYDPDHGLKFTTQSAAADQVIMEPAADADNRSLWRGITWSTKDEVKFEALVRTDVLEVTGVIMIGMSLGLSSPFVVGDKADQAVFRWLNGTDTNWQVNNSISSTDTTADTGVAVVASSVYLFQVEFDANRRCRYYINGNLVHTSLAHAADVDLLPVVGIQEGSTNPLDLHVRSLAISRKLSA</sequence>
<dbReference type="EMBL" id="LAZR01000231">
    <property type="protein sequence ID" value="KKN80414.1"/>
    <property type="molecule type" value="Genomic_DNA"/>
</dbReference>
<comment type="caution">
    <text evidence="2">The sequence shown here is derived from an EMBL/GenBank/DDBJ whole genome shotgun (WGS) entry which is preliminary data.</text>
</comment>
<dbReference type="InterPro" id="IPR053978">
    <property type="entry name" value="SO2946-like_C"/>
</dbReference>
<dbReference type="AlphaFoldDB" id="A0A0F9TMD7"/>
<evidence type="ECO:0000313" key="2">
    <source>
        <dbReference type="EMBL" id="KKN80414.1"/>
    </source>
</evidence>
<gene>
    <name evidence="2" type="ORF">LCGC14_0330070</name>
</gene>
<accession>A0A0F9TMD7</accession>
<name>A0A0F9TMD7_9ZZZZ</name>
<dbReference type="Pfam" id="PF22237">
    <property type="entry name" value="SO2946-like_C"/>
    <property type="match status" value="1"/>
</dbReference>
<organism evidence="2">
    <name type="scientific">marine sediment metagenome</name>
    <dbReference type="NCBI Taxonomy" id="412755"/>
    <lineage>
        <taxon>unclassified sequences</taxon>
        <taxon>metagenomes</taxon>
        <taxon>ecological metagenomes</taxon>
    </lineage>
</organism>
<proteinExistence type="predicted"/>